<accession>A0AAU7G987</accession>
<organism evidence="1">
    <name type="scientific">Leifsonia sp. NPDC080035</name>
    <dbReference type="NCBI Taxonomy" id="3143936"/>
    <lineage>
        <taxon>Bacteria</taxon>
        <taxon>Bacillati</taxon>
        <taxon>Actinomycetota</taxon>
        <taxon>Actinomycetes</taxon>
        <taxon>Micrococcales</taxon>
        <taxon>Microbacteriaceae</taxon>
        <taxon>Leifsonia</taxon>
    </lineage>
</organism>
<protein>
    <submittedName>
        <fullName evidence="1">Uncharacterized protein</fullName>
    </submittedName>
</protein>
<name>A0AAU7G987_9MICO</name>
<dbReference type="InterPro" id="IPR041638">
    <property type="entry name" value="BaeRF_family11"/>
</dbReference>
<gene>
    <name evidence="1" type="ORF">AAME72_15110</name>
</gene>
<reference evidence="1" key="1">
    <citation type="submission" date="2024-05" db="EMBL/GenBank/DDBJ databases">
        <title>The Natural Products Discovery Center: Release of the First 8490 Sequenced Strains for Exploring Actinobacteria Biosynthetic Diversity.</title>
        <authorList>
            <person name="Kalkreuter E."/>
            <person name="Kautsar S.A."/>
            <person name="Yang D."/>
            <person name="Bader C.D."/>
            <person name="Teijaro C.N."/>
            <person name="Fluegel L."/>
            <person name="Davis C.M."/>
            <person name="Simpson J.R."/>
            <person name="Lauterbach L."/>
            <person name="Steele A.D."/>
            <person name="Gui C."/>
            <person name="Meng S."/>
            <person name="Li G."/>
            <person name="Viehrig K."/>
            <person name="Ye F."/>
            <person name="Su P."/>
            <person name="Kiefer A.F."/>
            <person name="Nichols A."/>
            <person name="Cepeda A.J."/>
            <person name="Yan W."/>
            <person name="Fan B."/>
            <person name="Jiang Y."/>
            <person name="Adhikari A."/>
            <person name="Zheng C.-J."/>
            <person name="Schuster L."/>
            <person name="Cowan T.M."/>
            <person name="Smanski M.J."/>
            <person name="Chevrette M.G."/>
            <person name="de Carvalho L.P.S."/>
            <person name="Shen B."/>
        </authorList>
    </citation>
    <scope>NUCLEOTIDE SEQUENCE</scope>
    <source>
        <strain evidence="1">NPDC080035</strain>
    </source>
</reference>
<dbReference type="RefSeq" id="WP_348787373.1">
    <property type="nucleotide sequence ID" value="NZ_CP157390.1"/>
</dbReference>
<evidence type="ECO:0000313" key="1">
    <source>
        <dbReference type="EMBL" id="XBM47400.1"/>
    </source>
</evidence>
<proteinExistence type="predicted"/>
<dbReference type="AlphaFoldDB" id="A0AAU7G987"/>
<sequence length="373" mass="40320">MEYKDIPTKADIERIAAFREPGCVSIYLPTGTTPPEADRARIELKNHLAQAVKSLESLGVPRARIAAVQSEGESILEDRDFWRYQSRSLAVFLDGELAETFRLPNRLTSVCEVADRFYVKPLLRAVTFPQSAFILALAQNSVRLIKVDPEAPAVIVDVDGMPRDVASAVGLTTISGRSAEGRIQGSEGQKVRMLEYVQAIERALHPLLANSTEPLILAAAEPLTGIFRGASDYPHLVEETIQGNPEDKTEEELAAAARRVLDNLYAGKVATLKDTFETRIAAGTALVDMSDIARAATFGAVEALVFDIDARVPGSIDDESGTIVFAPDDAPGYYGVTDEILRRSLASKARIYALRAEDVPGGGPVAAAVRFPV</sequence>
<dbReference type="EMBL" id="CP157390">
    <property type="protein sequence ID" value="XBM47400.1"/>
    <property type="molecule type" value="Genomic_DNA"/>
</dbReference>
<dbReference type="Pfam" id="PF18855">
    <property type="entry name" value="baeRF_family11"/>
    <property type="match status" value="1"/>
</dbReference>